<keyword evidence="1" id="KW-0732">Signal</keyword>
<dbReference type="Gene3D" id="1.25.40.10">
    <property type="entry name" value="Tetratricopeptide repeat domain"/>
    <property type="match status" value="1"/>
</dbReference>
<evidence type="ECO:0008006" key="4">
    <source>
        <dbReference type="Google" id="ProtNLM"/>
    </source>
</evidence>
<dbReference type="EMBL" id="JASCQO010000056">
    <property type="protein sequence ID" value="MDI5936600.1"/>
    <property type="molecule type" value="Genomic_DNA"/>
</dbReference>
<keyword evidence="3" id="KW-1185">Reference proteome</keyword>
<dbReference type="SUPFAM" id="SSF48452">
    <property type="entry name" value="TPR-like"/>
    <property type="match status" value="1"/>
</dbReference>
<evidence type="ECO:0000313" key="2">
    <source>
        <dbReference type="EMBL" id="MDI5936600.1"/>
    </source>
</evidence>
<organism evidence="2 3">
    <name type="scientific">Halomonas kalidii</name>
    <dbReference type="NCBI Taxonomy" id="3043293"/>
    <lineage>
        <taxon>Bacteria</taxon>
        <taxon>Pseudomonadati</taxon>
        <taxon>Pseudomonadota</taxon>
        <taxon>Gammaproteobacteria</taxon>
        <taxon>Oceanospirillales</taxon>
        <taxon>Halomonadaceae</taxon>
        <taxon>Halomonas</taxon>
    </lineage>
</organism>
<sequence>MRPCRLAILLTVLVAAGSLLAVPSMADSGPALPGDRIADLESLQQRLRQGEGEAVAERARSQATRLEGGNAADRWARALYLQLAAGAEARRGRPAIAADLLSDARGIEVAPGDWRAARLRDEAELRRAAGQTERAVELLGEWLAQHAGEADDHWRMARQLAELQRWEAAAEWVARALDSDDPPDASRQALAATVYQRAGQSDEALALLEARLEGDESPASWRRAAALAQRLGEPGRAAAIWEAGWRRGILSERDDLRQLVRLHLAGGTPARAAEHLEAGLAEELLDDDGENRRLLAQAWEAARDRERALAAWEAVAERSDAGDDWLRLGQLAHAWGQEALAIRALRAARARGREEADAWLEALAAEAAAREPARD</sequence>
<reference evidence="2 3" key="1">
    <citation type="submission" date="2023-04" db="EMBL/GenBank/DDBJ databases">
        <title>Halomonas strains isolated from rhizosphere soil.</title>
        <authorList>
            <person name="Xu L."/>
            <person name="Sun J.-Q."/>
        </authorList>
    </citation>
    <scope>NUCLEOTIDE SEQUENCE [LARGE SCALE GENOMIC DNA]</scope>
    <source>
        <strain evidence="2 3">LN1S58</strain>
    </source>
</reference>
<proteinExistence type="predicted"/>
<name>A0ABT6VRI8_9GAMM</name>
<comment type="caution">
    <text evidence="2">The sequence shown here is derived from an EMBL/GenBank/DDBJ whole genome shotgun (WGS) entry which is preliminary data.</text>
</comment>
<dbReference type="Proteomes" id="UP001244242">
    <property type="component" value="Unassembled WGS sequence"/>
</dbReference>
<dbReference type="RefSeq" id="WP_282724034.1">
    <property type="nucleotide sequence ID" value="NZ_JASCQO010000056.1"/>
</dbReference>
<feature type="signal peptide" evidence="1">
    <location>
        <begin position="1"/>
        <end position="21"/>
    </location>
</feature>
<evidence type="ECO:0000313" key="3">
    <source>
        <dbReference type="Proteomes" id="UP001244242"/>
    </source>
</evidence>
<accession>A0ABT6VRI8</accession>
<protein>
    <recommendedName>
        <fullName evidence="4">Tetratricopeptide repeat protein</fullName>
    </recommendedName>
</protein>
<evidence type="ECO:0000256" key="1">
    <source>
        <dbReference type="SAM" id="SignalP"/>
    </source>
</evidence>
<feature type="chain" id="PRO_5046941680" description="Tetratricopeptide repeat protein" evidence="1">
    <location>
        <begin position="22"/>
        <end position="375"/>
    </location>
</feature>
<dbReference type="InterPro" id="IPR011990">
    <property type="entry name" value="TPR-like_helical_dom_sf"/>
</dbReference>
<gene>
    <name evidence="2" type="ORF">QLQ84_22660</name>
</gene>